<dbReference type="Gene3D" id="1.25.40.10">
    <property type="entry name" value="Tetratricopeptide repeat domain"/>
    <property type="match status" value="1"/>
</dbReference>
<evidence type="ECO:0008006" key="3">
    <source>
        <dbReference type="Google" id="ProtNLM"/>
    </source>
</evidence>
<name>A0ABW7Y9Z0_STRCE</name>
<evidence type="ECO:0000313" key="2">
    <source>
        <dbReference type="Proteomes" id="UP001612415"/>
    </source>
</evidence>
<proteinExistence type="predicted"/>
<dbReference type="Proteomes" id="UP001612415">
    <property type="component" value="Unassembled WGS sequence"/>
</dbReference>
<dbReference type="SMART" id="SM00028">
    <property type="entry name" value="TPR"/>
    <property type="match status" value="1"/>
</dbReference>
<dbReference type="InterPro" id="IPR011990">
    <property type="entry name" value="TPR-like_helical_dom_sf"/>
</dbReference>
<keyword evidence="2" id="KW-1185">Reference proteome</keyword>
<dbReference type="SUPFAM" id="SSF48452">
    <property type="entry name" value="TPR-like"/>
    <property type="match status" value="1"/>
</dbReference>
<gene>
    <name evidence="1" type="ORF">ACIA8P_30545</name>
</gene>
<dbReference type="RefSeq" id="WP_398659457.1">
    <property type="nucleotide sequence ID" value="NZ_JBITDC010000013.1"/>
</dbReference>
<evidence type="ECO:0000313" key="1">
    <source>
        <dbReference type="EMBL" id="MFI5678949.1"/>
    </source>
</evidence>
<sequence length="135" mass="14476">MRDAEDIDVRGRLHAARELLAEGREREAAELVEYVLAHRTGLPAEDMAGSCGLSARLLALRGEQVRAGLLADLAVWLARSGTPGPCQARAFLDRAHTLHLLGDCEQALACLRTARELAPGHVPGPAPWEEPAQAS</sequence>
<dbReference type="InterPro" id="IPR019734">
    <property type="entry name" value="TPR_rpt"/>
</dbReference>
<protein>
    <recommendedName>
        <fullName evidence="3">Bacterial transcriptional activator domain-containing protein</fullName>
    </recommendedName>
</protein>
<dbReference type="EMBL" id="JBITDC010000013">
    <property type="protein sequence ID" value="MFI5678949.1"/>
    <property type="molecule type" value="Genomic_DNA"/>
</dbReference>
<comment type="caution">
    <text evidence="1">The sequence shown here is derived from an EMBL/GenBank/DDBJ whole genome shotgun (WGS) entry which is preliminary data.</text>
</comment>
<reference evidence="1 2" key="1">
    <citation type="submission" date="2024-10" db="EMBL/GenBank/DDBJ databases">
        <title>The Natural Products Discovery Center: Release of the First 8490 Sequenced Strains for Exploring Actinobacteria Biosynthetic Diversity.</title>
        <authorList>
            <person name="Kalkreuter E."/>
            <person name="Kautsar S.A."/>
            <person name="Yang D."/>
            <person name="Bader C.D."/>
            <person name="Teijaro C.N."/>
            <person name="Fluegel L."/>
            <person name="Davis C.M."/>
            <person name="Simpson J.R."/>
            <person name="Lauterbach L."/>
            <person name="Steele A.D."/>
            <person name="Gui C."/>
            <person name="Meng S."/>
            <person name="Li G."/>
            <person name="Viehrig K."/>
            <person name="Ye F."/>
            <person name="Su P."/>
            <person name="Kiefer A.F."/>
            <person name="Nichols A."/>
            <person name="Cepeda A.J."/>
            <person name="Yan W."/>
            <person name="Fan B."/>
            <person name="Jiang Y."/>
            <person name="Adhikari A."/>
            <person name="Zheng C.-J."/>
            <person name="Schuster L."/>
            <person name="Cowan T.M."/>
            <person name="Smanski M.J."/>
            <person name="Chevrette M.G."/>
            <person name="De Carvalho L.P.S."/>
            <person name="Shen B."/>
        </authorList>
    </citation>
    <scope>NUCLEOTIDE SEQUENCE [LARGE SCALE GENOMIC DNA]</scope>
    <source>
        <strain evidence="1 2">NPDC051599</strain>
    </source>
</reference>
<organism evidence="1 2">
    <name type="scientific">Streptomyces cellulosae</name>
    <dbReference type="NCBI Taxonomy" id="1968"/>
    <lineage>
        <taxon>Bacteria</taxon>
        <taxon>Bacillati</taxon>
        <taxon>Actinomycetota</taxon>
        <taxon>Actinomycetes</taxon>
        <taxon>Kitasatosporales</taxon>
        <taxon>Streptomycetaceae</taxon>
        <taxon>Streptomyces</taxon>
    </lineage>
</organism>
<accession>A0ABW7Y9Z0</accession>